<organism evidence="2 3">
    <name type="scientific">Aeromonas veronii</name>
    <dbReference type="NCBI Taxonomy" id="654"/>
    <lineage>
        <taxon>Bacteria</taxon>
        <taxon>Pseudomonadati</taxon>
        <taxon>Pseudomonadota</taxon>
        <taxon>Gammaproteobacteria</taxon>
        <taxon>Aeromonadales</taxon>
        <taxon>Aeromonadaceae</taxon>
        <taxon>Aeromonas</taxon>
    </lineage>
</organism>
<dbReference type="Pfam" id="PF04480">
    <property type="entry name" value="DUF559"/>
    <property type="match status" value="1"/>
</dbReference>
<dbReference type="Gene3D" id="3.40.960.10">
    <property type="entry name" value="VSR Endonuclease"/>
    <property type="match status" value="1"/>
</dbReference>
<dbReference type="PANTHER" id="PTHR38590:SF1">
    <property type="entry name" value="BLL0828 PROTEIN"/>
    <property type="match status" value="1"/>
</dbReference>
<keyword evidence="2" id="KW-0255">Endonuclease</keyword>
<evidence type="ECO:0000313" key="3">
    <source>
        <dbReference type="Proteomes" id="UP000309618"/>
    </source>
</evidence>
<dbReference type="Proteomes" id="UP000309618">
    <property type="component" value="Unassembled WGS sequence"/>
</dbReference>
<dbReference type="EMBL" id="SSUX01000006">
    <property type="protein sequence ID" value="THJ45605.1"/>
    <property type="molecule type" value="Genomic_DNA"/>
</dbReference>
<dbReference type="CDD" id="cd01038">
    <property type="entry name" value="Endonuclease_DUF559"/>
    <property type="match status" value="1"/>
</dbReference>
<dbReference type="RefSeq" id="WP_047438610.1">
    <property type="nucleotide sequence ID" value="NZ_JAAKJD010000090.1"/>
</dbReference>
<dbReference type="InterPro" id="IPR047216">
    <property type="entry name" value="Endonuclease_DUF559_bact"/>
</dbReference>
<name>A0A4S5CM98_AERVE</name>
<proteinExistence type="predicted"/>
<keyword evidence="2" id="KW-0378">Hydrolase</keyword>
<dbReference type="SUPFAM" id="SSF52980">
    <property type="entry name" value="Restriction endonuclease-like"/>
    <property type="match status" value="1"/>
</dbReference>
<dbReference type="GO" id="GO:0004519">
    <property type="term" value="F:endonuclease activity"/>
    <property type="evidence" value="ECO:0007669"/>
    <property type="project" value="UniProtKB-KW"/>
</dbReference>
<comment type="caution">
    <text evidence="2">The sequence shown here is derived from an EMBL/GenBank/DDBJ whole genome shotgun (WGS) entry which is preliminary data.</text>
</comment>
<evidence type="ECO:0000313" key="2">
    <source>
        <dbReference type="EMBL" id="THJ45605.1"/>
    </source>
</evidence>
<reference evidence="2 3" key="1">
    <citation type="submission" date="2019-04" db="EMBL/GenBank/DDBJ databases">
        <title>Comparative genomics of Aeromonas veronii strains pathogenic to fish.</title>
        <authorList>
            <person name="Cascarano M.C."/>
            <person name="Smyrli M."/>
            <person name="Katharios P."/>
        </authorList>
    </citation>
    <scope>NUCLEOTIDE SEQUENCE [LARGE SCALE GENOMIC DNA]</scope>
    <source>
        <strain evidence="2 3">XU1</strain>
    </source>
</reference>
<dbReference type="InterPro" id="IPR011335">
    <property type="entry name" value="Restrct_endonuc-II-like"/>
</dbReference>
<dbReference type="InterPro" id="IPR007569">
    <property type="entry name" value="DUF559"/>
</dbReference>
<evidence type="ECO:0000259" key="1">
    <source>
        <dbReference type="Pfam" id="PF04480"/>
    </source>
</evidence>
<dbReference type="AlphaFoldDB" id="A0A4S5CM98"/>
<protein>
    <submittedName>
        <fullName evidence="2">Endonuclease domain-containing protein</fullName>
    </submittedName>
</protein>
<feature type="domain" description="DUF559" evidence="1">
    <location>
        <begin position="3"/>
        <end position="110"/>
    </location>
</feature>
<dbReference type="PANTHER" id="PTHR38590">
    <property type="entry name" value="BLL0828 PROTEIN"/>
    <property type="match status" value="1"/>
</dbReference>
<keyword evidence="2" id="KW-0540">Nuclease</keyword>
<gene>
    <name evidence="2" type="ORF">E8Q35_11095</name>
</gene>
<accession>A0A4S5CM98</accession>
<sequence>MESNRVAKRLRRDATQAEQKLWQQLRNRRLAGLKFRRQMPIGPYVVDFICLEQGLVIEVDGSQHGTQTNQMHDEARTAYLNQQGFRVIRVWNNDVLGRLNSVLDFILFSLRQSD</sequence>